<dbReference type="PANTHER" id="PTHR45706:SF1">
    <property type="entry name" value="PEZ, ISOFORM A"/>
    <property type="match status" value="1"/>
</dbReference>
<dbReference type="AlphaFoldDB" id="A0A0N4VJB2"/>
<dbReference type="STRING" id="51028.A0A0N4VJB2"/>
<dbReference type="SUPFAM" id="SSF47031">
    <property type="entry name" value="Second domain of FERM"/>
    <property type="match status" value="1"/>
</dbReference>
<keyword evidence="3" id="KW-1185">Reference proteome</keyword>
<dbReference type="InterPro" id="IPR029071">
    <property type="entry name" value="Ubiquitin-like_domsf"/>
</dbReference>
<protein>
    <submittedName>
        <fullName evidence="4">FERM domain-containing protein</fullName>
    </submittedName>
</protein>
<reference evidence="4" key="1">
    <citation type="submission" date="2017-02" db="UniProtKB">
        <authorList>
            <consortium name="WormBaseParasite"/>
        </authorList>
    </citation>
    <scope>IDENTIFICATION</scope>
</reference>
<dbReference type="EMBL" id="UXUI01010676">
    <property type="protein sequence ID" value="VDD95507.1"/>
    <property type="molecule type" value="Genomic_DNA"/>
</dbReference>
<evidence type="ECO:0000259" key="1">
    <source>
        <dbReference type="PROSITE" id="PS50057"/>
    </source>
</evidence>
<dbReference type="OrthoDB" id="10012364at2759"/>
<dbReference type="InterPro" id="IPR019749">
    <property type="entry name" value="Band_41_domain"/>
</dbReference>
<dbReference type="Gene3D" id="3.10.20.90">
    <property type="entry name" value="Phosphatidylinositol 3-kinase Catalytic Subunit, Chain A, domain 1"/>
    <property type="match status" value="1"/>
</dbReference>
<feature type="domain" description="FERM" evidence="1">
    <location>
        <begin position="24"/>
        <end position="215"/>
    </location>
</feature>
<evidence type="ECO:0000313" key="4">
    <source>
        <dbReference type="WBParaSite" id="EVEC_0001093301-mRNA-1"/>
    </source>
</evidence>
<dbReference type="SUPFAM" id="SSF54236">
    <property type="entry name" value="Ubiquitin-like"/>
    <property type="match status" value="1"/>
</dbReference>
<sequence>MLRMPLKLKWGKKFGRYDLSQDVYVLIVYVGPNPCYQCTLTTDSTARQCMEYLSQKFGLNQVDMFGFRYQMKTNDPDNRLMRWIEPDKPLRKQLEKWACKPRQVQLAVLYHTPNAFSITDPTARSIYFALMKHEVVEGRLTVELEKYIGLAAHSLQGKHICRSAQILEDLLKRVSANYEKLKGLSGGKAALLYIVDALQCEGYGEEYFSCKVIGF</sequence>
<evidence type="ECO:0000313" key="2">
    <source>
        <dbReference type="EMBL" id="VDD95507.1"/>
    </source>
</evidence>
<dbReference type="PANTHER" id="PTHR45706">
    <property type="entry name" value="TYROSINE-PROTEIN PHOSPHATASE"/>
    <property type="match status" value="1"/>
</dbReference>
<accession>A0A0N4VJB2</accession>
<proteinExistence type="predicted"/>
<dbReference type="InterPro" id="IPR000299">
    <property type="entry name" value="FERM_domain"/>
</dbReference>
<dbReference type="Pfam" id="PF09379">
    <property type="entry name" value="FERM_N"/>
    <property type="match status" value="1"/>
</dbReference>
<dbReference type="CDD" id="cd14473">
    <property type="entry name" value="FERM_B-lobe"/>
    <property type="match status" value="1"/>
</dbReference>
<dbReference type="GO" id="GO:0004725">
    <property type="term" value="F:protein tyrosine phosphatase activity"/>
    <property type="evidence" value="ECO:0007669"/>
    <property type="project" value="TreeGrafter"/>
</dbReference>
<evidence type="ECO:0000313" key="3">
    <source>
        <dbReference type="Proteomes" id="UP000274131"/>
    </source>
</evidence>
<organism evidence="4">
    <name type="scientific">Enterobius vermicularis</name>
    <name type="common">Human pinworm</name>
    <dbReference type="NCBI Taxonomy" id="51028"/>
    <lineage>
        <taxon>Eukaryota</taxon>
        <taxon>Metazoa</taxon>
        <taxon>Ecdysozoa</taxon>
        <taxon>Nematoda</taxon>
        <taxon>Chromadorea</taxon>
        <taxon>Rhabditida</taxon>
        <taxon>Spirurina</taxon>
        <taxon>Oxyuridomorpha</taxon>
        <taxon>Oxyuroidea</taxon>
        <taxon>Oxyuridae</taxon>
        <taxon>Enterobius</taxon>
    </lineage>
</organism>
<dbReference type="InterPro" id="IPR018979">
    <property type="entry name" value="FERM_N"/>
</dbReference>
<gene>
    <name evidence="2" type="ORF">EVEC_LOCUS10258</name>
</gene>
<dbReference type="SMART" id="SM00295">
    <property type="entry name" value="B41"/>
    <property type="match status" value="1"/>
</dbReference>
<dbReference type="Proteomes" id="UP000274131">
    <property type="component" value="Unassembled WGS sequence"/>
</dbReference>
<reference evidence="2 3" key="2">
    <citation type="submission" date="2018-10" db="EMBL/GenBank/DDBJ databases">
        <authorList>
            <consortium name="Pathogen Informatics"/>
        </authorList>
    </citation>
    <scope>NUCLEOTIDE SEQUENCE [LARGE SCALE GENOMIC DNA]</scope>
</reference>
<dbReference type="PROSITE" id="PS50057">
    <property type="entry name" value="FERM_3"/>
    <property type="match status" value="1"/>
</dbReference>
<name>A0A0N4VJB2_ENTVE</name>
<dbReference type="WBParaSite" id="EVEC_0001093301-mRNA-1">
    <property type="protein sequence ID" value="EVEC_0001093301-mRNA-1"/>
    <property type="gene ID" value="EVEC_0001093301"/>
</dbReference>
<dbReference type="InterPro" id="IPR035963">
    <property type="entry name" value="FERM_2"/>
</dbReference>
<dbReference type="InterPro" id="IPR019748">
    <property type="entry name" value="FERM_central"/>
</dbReference>